<keyword evidence="6" id="KW-0120">Carbon dioxide fixation</keyword>
<dbReference type="EMBL" id="CAFBMZ010000074">
    <property type="protein sequence ID" value="CAB4932166.1"/>
    <property type="molecule type" value="Genomic_DNA"/>
</dbReference>
<comment type="similarity">
    <text evidence="2">Belongs to the PEPCase type 1 family.</text>
</comment>
<dbReference type="SUPFAM" id="SSF51621">
    <property type="entry name" value="Phosphoenolpyruvate/pyruvate domain"/>
    <property type="match status" value="1"/>
</dbReference>
<proteinExistence type="inferred from homology"/>
<evidence type="ECO:0000313" key="8">
    <source>
        <dbReference type="EMBL" id="CAB4932166.1"/>
    </source>
</evidence>
<sequence>MSTQPNAVAADDAELRTDVRQLGDLLGQTLVRQEGPALLELVEKVRKAVREGDGVELLASLSIEDSVQLVRAFSTYFHLANVAEQVHRSRVIADSRRDSGSWIARAVDKIEAALAAQVAGHELTREEISTWINEMSVRPVFTAHPTEAARRSVLNKMGRVAELLDNPRDPSQSERLAETIDLLWQTDELRLDRPEPLDEAMNALYYLDDLFRQTVPEVLNEFAREIKRIGIDLPVTARPLSFGSWIGGDRDGNPNVTAQITTDAMVLQVGHAIRVTIAAMDALRQLLSVSTRIVGATPELTASVEKDLANIPEFEARFLRLNAEEPYRLKATAIVHRLALTRDRHAKDAPHVPHRDYQDTSELLADLTLMRDSLFEHKGELIATGLLERTIRTVAAFGITHATMDIREHSDAHHHLLNQTLSVAGYLEKSHDEKFEILTELLQSGAQLDVSSLDLAAKKTLDTFIAIADLIERFGSEAIETYIVSMTKGADDLIAAVVVAGQAGLVSVKEKNARIGFAPLLETVAELRAAGEILEKLLCNPTYRQVVALRGDVQEVMLGYSDSNKDAGIATSQWEIHRAQRSLRDVAMKYGVKLRLFHGRGGSVGRGGGPTYEALIALPWGSVDGHIKMTEQGEVISDKYALPSLAREHVELTLAASLEATVLNRGPRQSPQALAMWSECMQLVSDNSFTAYRNLIDHKDLPAYFYASTPVEQLGNLFLGSRPSRRPDAHGGLDSLRAIPWVFGWTQSRQIVPGWYGVGSGLKAAREAGKSDVLSTMLGEWHFFNTFISNVEMTLAKTDLALARRYVNALVPQDLHHFLDTIQAEFDLTVAEILLLTKKKSLLGDQAILARTLQVRDAYLSPIHLLQINLLKRVREAEGAADPILQRALLLTINGVAAGLRNTG</sequence>
<evidence type="ECO:0000256" key="5">
    <source>
        <dbReference type="ARBA" id="ARBA00023239"/>
    </source>
</evidence>
<comment type="catalytic activity">
    <reaction evidence="7">
        <text>oxaloacetate + phosphate = phosphoenolpyruvate + hydrogencarbonate</text>
        <dbReference type="Rhea" id="RHEA:28370"/>
        <dbReference type="ChEBI" id="CHEBI:16452"/>
        <dbReference type="ChEBI" id="CHEBI:17544"/>
        <dbReference type="ChEBI" id="CHEBI:43474"/>
        <dbReference type="ChEBI" id="CHEBI:58702"/>
        <dbReference type="EC" id="4.1.1.31"/>
    </reaction>
</comment>
<keyword evidence="5" id="KW-0456">Lyase</keyword>
<evidence type="ECO:0000256" key="2">
    <source>
        <dbReference type="ARBA" id="ARBA00008346"/>
    </source>
</evidence>
<dbReference type="AlphaFoldDB" id="A0A6J7INA4"/>
<dbReference type="InterPro" id="IPR021135">
    <property type="entry name" value="PEP_COase"/>
</dbReference>
<dbReference type="InterPro" id="IPR018129">
    <property type="entry name" value="PEP_COase_Lys_AS"/>
</dbReference>
<dbReference type="InterPro" id="IPR033129">
    <property type="entry name" value="PEPCASE_His_AS"/>
</dbReference>
<dbReference type="NCBIfam" id="NF000584">
    <property type="entry name" value="PRK00009.1"/>
    <property type="match status" value="1"/>
</dbReference>
<reference evidence="8" key="1">
    <citation type="submission" date="2020-05" db="EMBL/GenBank/DDBJ databases">
        <authorList>
            <person name="Chiriac C."/>
            <person name="Salcher M."/>
            <person name="Ghai R."/>
            <person name="Kavagutti S V."/>
        </authorList>
    </citation>
    <scope>NUCLEOTIDE SEQUENCE</scope>
</reference>
<keyword evidence="4" id="KW-0460">Magnesium</keyword>
<dbReference type="HAMAP" id="MF_00595">
    <property type="entry name" value="PEPcase_type1"/>
    <property type="match status" value="1"/>
</dbReference>
<gene>
    <name evidence="8" type="ORF">UFOPK3684_01019</name>
</gene>
<dbReference type="GO" id="GO:0006099">
    <property type="term" value="P:tricarboxylic acid cycle"/>
    <property type="evidence" value="ECO:0007669"/>
    <property type="project" value="InterPro"/>
</dbReference>
<accession>A0A6J7INA4</accession>
<evidence type="ECO:0000256" key="3">
    <source>
        <dbReference type="ARBA" id="ARBA00012305"/>
    </source>
</evidence>
<dbReference type="InterPro" id="IPR022805">
    <property type="entry name" value="PEP_COase_bac/pln-type"/>
</dbReference>
<dbReference type="PANTHER" id="PTHR30523">
    <property type="entry name" value="PHOSPHOENOLPYRUVATE CARBOXYLASE"/>
    <property type="match status" value="1"/>
</dbReference>
<dbReference type="GO" id="GO:0015977">
    <property type="term" value="P:carbon fixation"/>
    <property type="evidence" value="ECO:0007669"/>
    <property type="project" value="UniProtKB-KW"/>
</dbReference>
<dbReference type="GO" id="GO:0008964">
    <property type="term" value="F:phosphoenolpyruvate carboxylase activity"/>
    <property type="evidence" value="ECO:0007669"/>
    <property type="project" value="UniProtKB-EC"/>
</dbReference>
<name>A0A6J7INA4_9ZZZZ</name>
<dbReference type="PROSITE" id="PS00393">
    <property type="entry name" value="PEPCASE_2"/>
    <property type="match status" value="1"/>
</dbReference>
<dbReference type="PROSITE" id="PS00781">
    <property type="entry name" value="PEPCASE_1"/>
    <property type="match status" value="1"/>
</dbReference>
<protein>
    <recommendedName>
        <fullName evidence="3">phosphoenolpyruvate carboxylase</fullName>
        <ecNumber evidence="3">4.1.1.31</ecNumber>
    </recommendedName>
</protein>
<evidence type="ECO:0000256" key="7">
    <source>
        <dbReference type="ARBA" id="ARBA00048995"/>
    </source>
</evidence>
<dbReference type="GO" id="GO:0005829">
    <property type="term" value="C:cytosol"/>
    <property type="evidence" value="ECO:0007669"/>
    <property type="project" value="TreeGrafter"/>
</dbReference>
<dbReference type="Pfam" id="PF00311">
    <property type="entry name" value="PEPcase"/>
    <property type="match status" value="1"/>
</dbReference>
<dbReference type="PANTHER" id="PTHR30523:SF6">
    <property type="entry name" value="PHOSPHOENOLPYRUVATE CARBOXYLASE"/>
    <property type="match status" value="1"/>
</dbReference>
<dbReference type="InterPro" id="IPR015813">
    <property type="entry name" value="Pyrv/PenolPyrv_kinase-like_dom"/>
</dbReference>
<organism evidence="8">
    <name type="scientific">freshwater metagenome</name>
    <dbReference type="NCBI Taxonomy" id="449393"/>
    <lineage>
        <taxon>unclassified sequences</taxon>
        <taxon>metagenomes</taxon>
        <taxon>ecological metagenomes</taxon>
    </lineage>
</organism>
<evidence type="ECO:0000256" key="4">
    <source>
        <dbReference type="ARBA" id="ARBA00022842"/>
    </source>
</evidence>
<dbReference type="Gene3D" id="1.20.1440.90">
    <property type="entry name" value="Phosphoenolpyruvate/pyruvate domain"/>
    <property type="match status" value="1"/>
</dbReference>
<evidence type="ECO:0000256" key="1">
    <source>
        <dbReference type="ARBA" id="ARBA00001946"/>
    </source>
</evidence>
<comment type="cofactor">
    <cofactor evidence="1">
        <name>Mg(2+)</name>
        <dbReference type="ChEBI" id="CHEBI:18420"/>
    </cofactor>
</comment>
<dbReference type="PRINTS" id="PR00150">
    <property type="entry name" value="PEPCARBXLASE"/>
</dbReference>
<dbReference type="EC" id="4.1.1.31" evidence="3"/>
<evidence type="ECO:0000256" key="6">
    <source>
        <dbReference type="ARBA" id="ARBA00023300"/>
    </source>
</evidence>